<feature type="transmembrane region" description="Helical" evidence="1">
    <location>
        <begin position="21"/>
        <end position="42"/>
    </location>
</feature>
<organism evidence="2">
    <name type="scientific">Arundo donax</name>
    <name type="common">Giant reed</name>
    <name type="synonym">Donax arundinaceus</name>
    <dbReference type="NCBI Taxonomy" id="35708"/>
    <lineage>
        <taxon>Eukaryota</taxon>
        <taxon>Viridiplantae</taxon>
        <taxon>Streptophyta</taxon>
        <taxon>Embryophyta</taxon>
        <taxon>Tracheophyta</taxon>
        <taxon>Spermatophyta</taxon>
        <taxon>Magnoliopsida</taxon>
        <taxon>Liliopsida</taxon>
        <taxon>Poales</taxon>
        <taxon>Poaceae</taxon>
        <taxon>PACMAD clade</taxon>
        <taxon>Arundinoideae</taxon>
        <taxon>Arundineae</taxon>
        <taxon>Arundo</taxon>
    </lineage>
</organism>
<protein>
    <submittedName>
        <fullName evidence="2">Uncharacterized protein</fullName>
    </submittedName>
</protein>
<keyword evidence="1" id="KW-1133">Transmembrane helix</keyword>
<name>A0A0A9FMF8_ARUDO</name>
<reference evidence="2" key="2">
    <citation type="journal article" date="2015" name="Data Brief">
        <title>Shoot transcriptome of the giant reed, Arundo donax.</title>
        <authorList>
            <person name="Barrero R.A."/>
            <person name="Guerrero F.D."/>
            <person name="Moolhuijzen P."/>
            <person name="Goolsby J.A."/>
            <person name="Tidwell J."/>
            <person name="Bellgard S.E."/>
            <person name="Bellgard M.I."/>
        </authorList>
    </citation>
    <scope>NUCLEOTIDE SEQUENCE</scope>
    <source>
        <tissue evidence="2">Shoot tissue taken approximately 20 cm above the soil surface</tissue>
    </source>
</reference>
<accession>A0A0A9FMF8</accession>
<sequence length="58" mass="6566">MVCGILAHVWAQRVNRNFPCLFCLMLVILFLSLVCGDFWVGWEITLLGNLLLALAVCR</sequence>
<evidence type="ECO:0000256" key="1">
    <source>
        <dbReference type="SAM" id="Phobius"/>
    </source>
</evidence>
<dbReference type="EMBL" id="GBRH01188393">
    <property type="protein sequence ID" value="JAE09503.1"/>
    <property type="molecule type" value="Transcribed_RNA"/>
</dbReference>
<evidence type="ECO:0000313" key="2">
    <source>
        <dbReference type="EMBL" id="JAE09503.1"/>
    </source>
</evidence>
<reference evidence="2" key="1">
    <citation type="submission" date="2014-09" db="EMBL/GenBank/DDBJ databases">
        <authorList>
            <person name="Magalhaes I.L.F."/>
            <person name="Oliveira U."/>
            <person name="Santos F.R."/>
            <person name="Vidigal T.H.D.A."/>
            <person name="Brescovit A.D."/>
            <person name="Santos A.J."/>
        </authorList>
    </citation>
    <scope>NUCLEOTIDE SEQUENCE</scope>
    <source>
        <tissue evidence="2">Shoot tissue taken approximately 20 cm above the soil surface</tissue>
    </source>
</reference>
<proteinExistence type="predicted"/>
<keyword evidence="1" id="KW-0812">Transmembrane</keyword>
<dbReference type="AlphaFoldDB" id="A0A0A9FMF8"/>
<keyword evidence="1" id="KW-0472">Membrane</keyword>